<dbReference type="STRING" id="570521.SAMN04488508_102299"/>
<dbReference type="AlphaFoldDB" id="A0A1M6CV51"/>
<accession>A0A1M6CV51</accession>
<dbReference type="RefSeq" id="WP_073314985.1">
    <property type="nucleotide sequence ID" value="NZ_FQYP01000002.1"/>
</dbReference>
<evidence type="ECO:0000259" key="1">
    <source>
        <dbReference type="Pfam" id="PF18626"/>
    </source>
</evidence>
<evidence type="ECO:0000313" key="2">
    <source>
        <dbReference type="EMBL" id="SHI64965.1"/>
    </source>
</evidence>
<protein>
    <recommendedName>
        <fullName evidence="1">Protein glutaminase domain-containing protein</fullName>
    </recommendedName>
</protein>
<organism evidence="2 3">
    <name type="scientific">Aquimarina spongiae</name>
    <dbReference type="NCBI Taxonomy" id="570521"/>
    <lineage>
        <taxon>Bacteria</taxon>
        <taxon>Pseudomonadati</taxon>
        <taxon>Bacteroidota</taxon>
        <taxon>Flavobacteriia</taxon>
        <taxon>Flavobacteriales</taxon>
        <taxon>Flavobacteriaceae</taxon>
        <taxon>Aquimarina</taxon>
    </lineage>
</organism>
<sequence>MKKHFITLLCTITFSTAICQHKEFKIDYSYGIAGGMTPTYTEFNDEDAITKKEANALVKYLLEASKMDFKCVYNGCQNRAMIVSLILNEKKINHQKIWNFDPFKIALYHKQDALDVEDPLGLKKDSIFWDFHVAVVVLVKNDKNENERFVIDPSFSDSVLTVSDWLSLQNSPNSHYTYLDPEWYNFVTLQSNSSISCNNSYSNITIPNCFPHLITGDFYKYSSSNFSAIAEELATNEQITDFTMKTIYNLDENQRIEKAQLAALFSDYNRVKAVLKGEKLLENSHPFIPFLTEYKEAYTKSFNDWLNKLNN</sequence>
<dbReference type="Gene3D" id="3.10.620.30">
    <property type="match status" value="1"/>
</dbReference>
<dbReference type="Proteomes" id="UP000184432">
    <property type="component" value="Unassembled WGS sequence"/>
</dbReference>
<proteinExistence type="predicted"/>
<reference evidence="3" key="1">
    <citation type="submission" date="2016-11" db="EMBL/GenBank/DDBJ databases">
        <authorList>
            <person name="Varghese N."/>
            <person name="Submissions S."/>
        </authorList>
    </citation>
    <scope>NUCLEOTIDE SEQUENCE [LARGE SCALE GENOMIC DNA]</scope>
    <source>
        <strain evidence="3">DSM 22623</strain>
    </source>
</reference>
<keyword evidence="3" id="KW-1185">Reference proteome</keyword>
<dbReference type="EMBL" id="FQYP01000002">
    <property type="protein sequence ID" value="SHI64965.1"/>
    <property type="molecule type" value="Genomic_DNA"/>
</dbReference>
<dbReference type="InterPro" id="IPR041325">
    <property type="entry name" value="Gln_deamidase_2"/>
</dbReference>
<evidence type="ECO:0000313" key="3">
    <source>
        <dbReference type="Proteomes" id="UP000184432"/>
    </source>
</evidence>
<dbReference type="OrthoDB" id="798749at2"/>
<name>A0A1M6CV51_9FLAO</name>
<gene>
    <name evidence="2" type="ORF">SAMN04488508_102299</name>
</gene>
<feature type="domain" description="Protein glutaminase" evidence="1">
    <location>
        <begin position="64"/>
        <end position="167"/>
    </location>
</feature>
<dbReference type="Pfam" id="PF18626">
    <property type="entry name" value="Gln_deamidase_2"/>
    <property type="match status" value="1"/>
</dbReference>